<feature type="signal peptide" evidence="1">
    <location>
        <begin position="1"/>
        <end position="17"/>
    </location>
</feature>
<dbReference type="GeneID" id="85443530"/>
<evidence type="ECO:0000313" key="3">
    <source>
        <dbReference type="Proteomes" id="UP001230504"/>
    </source>
</evidence>
<name>A0AAD8PLH5_9PEZI</name>
<evidence type="ECO:0008006" key="4">
    <source>
        <dbReference type="Google" id="ProtNLM"/>
    </source>
</evidence>
<proteinExistence type="predicted"/>
<comment type="caution">
    <text evidence="2">The sequence shown here is derived from an EMBL/GenBank/DDBJ whole genome shotgun (WGS) entry which is preliminary data.</text>
</comment>
<accession>A0AAD8PLH5</accession>
<sequence length="238" mass="25407">MSTALLSLIGFAAAVFAGPLQPRILAADDVVFLNHDGTSQIMKAAEYEALEAAAAAAGPGPASFPSLNITSTPGIVRRHCGQSNEVQVMSDESFVDSDVAMSPIVSSAGGGAIVSVENGFQLSEHLKFHGEITLGGPKVVRVSLNKKFDKTWTTTQTNTFRYSLPPNMYGVIVSQPYVRRVQGVLLSGCTDNPTRTPFEAKTYESQSYGSLTWVKGVIRMCSSETYPVPYCIGDGHHA</sequence>
<gene>
    <name evidence="2" type="ORF">LY79DRAFT_571842</name>
</gene>
<dbReference type="Proteomes" id="UP001230504">
    <property type="component" value="Unassembled WGS sequence"/>
</dbReference>
<dbReference type="RefSeq" id="XP_060407683.1">
    <property type="nucleotide sequence ID" value="XM_060559290.1"/>
</dbReference>
<evidence type="ECO:0000256" key="1">
    <source>
        <dbReference type="SAM" id="SignalP"/>
    </source>
</evidence>
<keyword evidence="1" id="KW-0732">Signal</keyword>
<keyword evidence="3" id="KW-1185">Reference proteome</keyword>
<evidence type="ECO:0000313" key="2">
    <source>
        <dbReference type="EMBL" id="KAK1569442.1"/>
    </source>
</evidence>
<feature type="chain" id="PRO_5041916238" description="Celp0028 effector like protein" evidence="1">
    <location>
        <begin position="18"/>
        <end position="238"/>
    </location>
</feature>
<reference evidence="2" key="1">
    <citation type="submission" date="2021-06" db="EMBL/GenBank/DDBJ databases">
        <title>Comparative genomics, transcriptomics and evolutionary studies reveal genomic signatures of adaptation to plant cell wall in hemibiotrophic fungi.</title>
        <authorList>
            <consortium name="DOE Joint Genome Institute"/>
            <person name="Baroncelli R."/>
            <person name="Diaz J.F."/>
            <person name="Benocci T."/>
            <person name="Peng M."/>
            <person name="Battaglia E."/>
            <person name="Haridas S."/>
            <person name="Andreopoulos W."/>
            <person name="Labutti K."/>
            <person name="Pangilinan J."/>
            <person name="Floch G.L."/>
            <person name="Makela M.R."/>
            <person name="Henrissat B."/>
            <person name="Grigoriev I.V."/>
            <person name="Crouch J.A."/>
            <person name="De Vries R.P."/>
            <person name="Sukno S.A."/>
            <person name="Thon M.R."/>
        </authorList>
    </citation>
    <scope>NUCLEOTIDE SEQUENCE</scope>
    <source>
        <strain evidence="2">CBS 125086</strain>
    </source>
</reference>
<organism evidence="2 3">
    <name type="scientific">Colletotrichum navitas</name>
    <dbReference type="NCBI Taxonomy" id="681940"/>
    <lineage>
        <taxon>Eukaryota</taxon>
        <taxon>Fungi</taxon>
        <taxon>Dikarya</taxon>
        <taxon>Ascomycota</taxon>
        <taxon>Pezizomycotina</taxon>
        <taxon>Sordariomycetes</taxon>
        <taxon>Hypocreomycetidae</taxon>
        <taxon>Glomerellales</taxon>
        <taxon>Glomerellaceae</taxon>
        <taxon>Colletotrichum</taxon>
        <taxon>Colletotrichum graminicola species complex</taxon>
    </lineage>
</organism>
<protein>
    <recommendedName>
        <fullName evidence="4">Celp0028 effector like protein</fullName>
    </recommendedName>
</protein>
<dbReference type="AlphaFoldDB" id="A0AAD8PLH5"/>
<dbReference type="EMBL" id="JAHLJV010000134">
    <property type="protein sequence ID" value="KAK1569442.1"/>
    <property type="molecule type" value="Genomic_DNA"/>
</dbReference>